<dbReference type="PANTHER" id="PTHR11046:SF0">
    <property type="entry name" value="OLIGORIBONUCLEASE, MITOCHONDRIAL"/>
    <property type="match status" value="1"/>
</dbReference>
<proteinExistence type="inferred from homology"/>
<dbReference type="EMBL" id="LKAJ02000001">
    <property type="protein sequence ID" value="MCS5710166.1"/>
    <property type="molecule type" value="Genomic_DNA"/>
</dbReference>
<dbReference type="Gene3D" id="3.30.420.10">
    <property type="entry name" value="Ribonuclease H-like superfamily/Ribonuclease H"/>
    <property type="match status" value="1"/>
</dbReference>
<keyword evidence="2 6" id="KW-0540">Nuclease</keyword>
<evidence type="ECO:0000256" key="4">
    <source>
        <dbReference type="ARBA" id="ARBA00022839"/>
    </source>
</evidence>
<dbReference type="CDD" id="cd06135">
    <property type="entry name" value="Orn"/>
    <property type="match status" value="1"/>
</dbReference>
<dbReference type="Proteomes" id="UP000051497">
    <property type="component" value="Unassembled WGS sequence"/>
</dbReference>
<dbReference type="STRING" id="295108.HT99x_02288"/>
<dbReference type="InterPro" id="IPR022894">
    <property type="entry name" value="Oligoribonuclease"/>
</dbReference>
<comment type="caution">
    <text evidence="8">The sequence shown here is derived from an EMBL/GenBank/DDBJ whole genome shotgun (WGS) entry which is preliminary data.</text>
</comment>
<dbReference type="GO" id="GO:0000175">
    <property type="term" value="F:3'-5'-RNA exonuclease activity"/>
    <property type="evidence" value="ECO:0007669"/>
    <property type="project" value="InterPro"/>
</dbReference>
<dbReference type="HAMAP" id="MF_00045">
    <property type="entry name" value="Oligoribonuclease"/>
    <property type="match status" value="1"/>
</dbReference>
<reference evidence="8" key="1">
    <citation type="submission" date="2015-09" db="EMBL/GenBank/DDBJ databases">
        <title>Draft Genome Sequences of Two Novel Amoeba-resistant Intranuclear Bacteria, Candidatus Berkiella cookevillensis and Candidatus Berkiella aquae.</title>
        <authorList>
            <person name="Mehari Y.T."/>
            <person name="Arivett B.A."/>
            <person name="Farone A.L."/>
            <person name="Gunderson J.H."/>
            <person name="Farone M.B."/>
        </authorList>
    </citation>
    <scope>NUCLEOTIDE SEQUENCE [LARGE SCALE GENOMIC DNA]</scope>
    <source>
        <strain evidence="8">HT99</strain>
    </source>
</reference>
<dbReference type="Pfam" id="PF00929">
    <property type="entry name" value="RNase_T"/>
    <property type="match status" value="1"/>
</dbReference>
<dbReference type="InterPro" id="IPR013520">
    <property type="entry name" value="Ribonucl_H"/>
</dbReference>
<accession>A0A0Q9YIR8</accession>
<dbReference type="RefSeq" id="WP_075066913.1">
    <property type="nucleotide sequence ID" value="NZ_LKAJ02000001.1"/>
</dbReference>
<feature type="domain" description="Exonuclease" evidence="7">
    <location>
        <begin position="7"/>
        <end position="180"/>
    </location>
</feature>
<comment type="similarity">
    <text evidence="1 6">Belongs to the oligoribonuclease family.</text>
</comment>
<evidence type="ECO:0000256" key="5">
    <source>
        <dbReference type="ARBA" id="ARBA00070964"/>
    </source>
</evidence>
<dbReference type="NCBIfam" id="NF003765">
    <property type="entry name" value="PRK05359.1"/>
    <property type="match status" value="1"/>
</dbReference>
<keyword evidence="6" id="KW-0963">Cytoplasm</keyword>
<keyword evidence="3 6" id="KW-0378">Hydrolase</keyword>
<name>A0A0Q9YIR8_9GAMM</name>
<reference evidence="9" key="2">
    <citation type="journal article" date="2016" name="Genome Announc.">
        <title>Draft Genome Sequences of Two Novel Amoeba-Resistant Intranuclear Bacteria, 'Candidatus Berkiella cookevillensis' and 'Candidatus Berkiella aquae'.</title>
        <authorList>
            <person name="Mehari Y.T."/>
            <person name="Arivett B.A."/>
            <person name="Farone A.L."/>
            <person name="Gunderson J.H."/>
            <person name="Farone M.B."/>
        </authorList>
    </citation>
    <scope>NUCLEOTIDE SEQUENCE</scope>
    <source>
        <strain evidence="9">HT99</strain>
    </source>
</reference>
<dbReference type="InterPro" id="IPR012337">
    <property type="entry name" value="RNaseH-like_sf"/>
</dbReference>
<organism evidence="8">
    <name type="scientific">Candidatus Berkiella aquae</name>
    <dbReference type="NCBI Taxonomy" id="295108"/>
    <lineage>
        <taxon>Bacteria</taxon>
        <taxon>Pseudomonadati</taxon>
        <taxon>Pseudomonadota</taxon>
        <taxon>Gammaproteobacteria</taxon>
        <taxon>Candidatus Berkiellales</taxon>
        <taxon>Candidatus Berkiellaceae</taxon>
        <taxon>Candidatus Berkiella</taxon>
    </lineage>
</organism>
<sequence length="189" mass="21896">MNEKLSNLIWIDLEMTGLDTQNDQIIEIATLITDSQLNVLAEGPNLAIHQSDEILAKMDEWNTKQHKQSGLTERVRKSTITLEEAQQRTLAFVSQYTSPRSSPMCGNTVCQDRRFLHRLMPSLEAYFHYRHLDVSTVKELAKMWAPTVFKGLNKESKHLALDDIKESIDELRYYRDHFFHLEDKGSQSS</sequence>
<reference evidence="9" key="3">
    <citation type="submission" date="2021-06" db="EMBL/GenBank/DDBJ databases">
        <title>Genomic Description and Analysis of Intracellular Bacteria, Candidatus Berkiella cookevillensis and Candidatus Berkiella aquae.</title>
        <authorList>
            <person name="Kidane D.T."/>
            <person name="Mehari Y.T."/>
            <person name="Rice F.C."/>
            <person name="Arivett B.A."/>
            <person name="Farone A.L."/>
            <person name="Berk S.G."/>
            <person name="Farone M.B."/>
        </authorList>
    </citation>
    <scope>NUCLEOTIDE SEQUENCE</scope>
    <source>
        <strain evidence="9">HT99</strain>
    </source>
</reference>
<dbReference type="SMART" id="SM00479">
    <property type="entry name" value="EXOIII"/>
    <property type="match status" value="1"/>
</dbReference>
<dbReference type="SUPFAM" id="SSF53098">
    <property type="entry name" value="Ribonuclease H-like"/>
    <property type="match status" value="1"/>
</dbReference>
<evidence type="ECO:0000313" key="9">
    <source>
        <dbReference type="EMBL" id="MCS5710166.1"/>
    </source>
</evidence>
<evidence type="ECO:0000256" key="1">
    <source>
        <dbReference type="ARBA" id="ARBA00009921"/>
    </source>
</evidence>
<dbReference type="EMBL" id="LKAJ01000010">
    <property type="protein sequence ID" value="KRG20557.1"/>
    <property type="molecule type" value="Genomic_DNA"/>
</dbReference>
<dbReference type="OrthoDB" id="9801329at2"/>
<evidence type="ECO:0000256" key="3">
    <source>
        <dbReference type="ARBA" id="ARBA00022801"/>
    </source>
</evidence>
<dbReference type="EC" id="3.1.-.-" evidence="6"/>
<gene>
    <name evidence="6 8" type="primary">orn</name>
    <name evidence="9" type="ORF">HT99x_001855</name>
    <name evidence="8" type="ORF">HT99x_02288</name>
</gene>
<dbReference type="InterPro" id="IPR036397">
    <property type="entry name" value="RNaseH_sf"/>
</dbReference>
<comment type="function">
    <text evidence="6">3'-to-5' exoribonuclease specific for small oligoribonucleotides.</text>
</comment>
<dbReference type="GO" id="GO:0006259">
    <property type="term" value="P:DNA metabolic process"/>
    <property type="evidence" value="ECO:0007669"/>
    <property type="project" value="UniProtKB-ARBA"/>
</dbReference>
<dbReference type="PANTHER" id="PTHR11046">
    <property type="entry name" value="OLIGORIBONUCLEASE, MITOCHONDRIAL"/>
    <property type="match status" value="1"/>
</dbReference>
<feature type="active site" evidence="6">
    <location>
        <position position="129"/>
    </location>
</feature>
<evidence type="ECO:0000313" key="8">
    <source>
        <dbReference type="EMBL" id="KRG20557.1"/>
    </source>
</evidence>
<keyword evidence="4 6" id="KW-0269">Exonuclease</keyword>
<evidence type="ECO:0000259" key="7">
    <source>
        <dbReference type="SMART" id="SM00479"/>
    </source>
</evidence>
<protein>
    <recommendedName>
        <fullName evidence="5 6">Oligoribonuclease</fullName>
        <ecNumber evidence="6">3.1.-.-</ecNumber>
    </recommendedName>
</protein>
<dbReference type="GO" id="GO:0003676">
    <property type="term" value="F:nucleic acid binding"/>
    <property type="evidence" value="ECO:0007669"/>
    <property type="project" value="InterPro"/>
</dbReference>
<keyword evidence="10" id="KW-1185">Reference proteome</keyword>
<evidence type="ECO:0000256" key="2">
    <source>
        <dbReference type="ARBA" id="ARBA00022722"/>
    </source>
</evidence>
<evidence type="ECO:0000313" key="10">
    <source>
        <dbReference type="Proteomes" id="UP000051497"/>
    </source>
</evidence>
<dbReference type="PATRIC" id="fig|1590043.3.peg.2337"/>
<dbReference type="FunFam" id="3.30.420.10:FF:000003">
    <property type="entry name" value="Oligoribonuclease"/>
    <property type="match status" value="1"/>
</dbReference>
<dbReference type="AlphaFoldDB" id="A0A0Q9YIR8"/>
<evidence type="ECO:0000256" key="6">
    <source>
        <dbReference type="HAMAP-Rule" id="MF_00045"/>
    </source>
</evidence>
<comment type="subcellular location">
    <subcellularLocation>
        <location evidence="6">Cytoplasm</location>
    </subcellularLocation>
</comment>
<dbReference type="GO" id="GO:0005737">
    <property type="term" value="C:cytoplasm"/>
    <property type="evidence" value="ECO:0007669"/>
    <property type="project" value="UniProtKB-SubCell"/>
</dbReference>